<organism evidence="1">
    <name type="scientific">Micromonospora sp. HUAS YX12</name>
    <dbReference type="NCBI Taxonomy" id="3156396"/>
    <lineage>
        <taxon>Bacteria</taxon>
        <taxon>Bacillati</taxon>
        <taxon>Actinomycetota</taxon>
        <taxon>Actinomycetes</taxon>
        <taxon>Micromonosporales</taxon>
        <taxon>Micromonosporaceae</taxon>
        <taxon>Micromonospora</taxon>
    </lineage>
</organism>
<proteinExistence type="predicted"/>
<protein>
    <submittedName>
        <fullName evidence="1">Uncharacterized protein</fullName>
    </submittedName>
</protein>
<gene>
    <name evidence="1" type="ORF">ABIH81_02475</name>
</gene>
<name>A0AAU7R4I0_9ACTN</name>
<accession>A0AAU7R4I0</accession>
<reference evidence="1" key="1">
    <citation type="submission" date="2024-06" db="EMBL/GenBank/DDBJ databases">
        <title>Micromonospora sp. strain HUAS YX12 genome sequences.</title>
        <authorList>
            <person name="Mo P."/>
        </authorList>
    </citation>
    <scope>NUCLEOTIDE SEQUENCE</scope>
    <source>
        <strain evidence="1">HUAS YX12</strain>
    </source>
</reference>
<sequence>MPPLREDKKQIGLTKVGKEALAALTAEDRFASESDAYKFAIAYAIAKDMSPDDAPDGGYETKFNAAGGLDLDGVLRNLLLVLEVGDPAKPYTTAERLAEVGICALARRIEDHESLAEIMAELA</sequence>
<dbReference type="AlphaFoldDB" id="A0AAU7R4I0"/>
<evidence type="ECO:0000313" key="1">
    <source>
        <dbReference type="EMBL" id="XBT82390.1"/>
    </source>
</evidence>
<dbReference type="RefSeq" id="WP_349878825.1">
    <property type="nucleotide sequence ID" value="NZ_CP157974.1"/>
</dbReference>
<dbReference type="EMBL" id="CP157974">
    <property type="protein sequence ID" value="XBT82390.1"/>
    <property type="molecule type" value="Genomic_DNA"/>
</dbReference>